<dbReference type="STRING" id="525903.Taci_1052"/>
<dbReference type="AlphaFoldDB" id="D1B5J3"/>
<keyword evidence="8" id="KW-0998">Cell outer membrane</keyword>
<dbReference type="eggNOG" id="COG2165">
    <property type="taxonomic scope" value="Bacteria"/>
</dbReference>
<dbReference type="PANTHER" id="PTHR30093">
    <property type="entry name" value="GENERAL SECRETION PATHWAY PROTEIN G"/>
    <property type="match status" value="1"/>
</dbReference>
<evidence type="ECO:0000256" key="7">
    <source>
        <dbReference type="ARBA" id="ARBA00023136"/>
    </source>
</evidence>
<evidence type="ECO:0000256" key="8">
    <source>
        <dbReference type="ARBA" id="ARBA00023237"/>
    </source>
</evidence>
<dbReference type="GO" id="GO:0042597">
    <property type="term" value="C:periplasmic space"/>
    <property type="evidence" value="ECO:0007669"/>
    <property type="project" value="UniProtKB-SubCell"/>
</dbReference>
<dbReference type="Proteomes" id="UP000002030">
    <property type="component" value="Chromosome"/>
</dbReference>
<evidence type="ECO:0000256" key="4">
    <source>
        <dbReference type="ARBA" id="ARBA00022692"/>
    </source>
</evidence>
<dbReference type="EMBL" id="CP001818">
    <property type="protein sequence ID" value="ACZ19284.1"/>
    <property type="molecule type" value="Genomic_DNA"/>
</dbReference>
<dbReference type="Pfam" id="PF22434">
    <property type="entry name" value="PilW_C"/>
    <property type="match status" value="1"/>
</dbReference>
<sequence>MKQVLGRLMGKKRKGFTLVELLIVIIIIGILAGAMLLVAGSSTDKAEATRIVSDLRTIKSAAMMAYSDKGTWPANLNDVKSYMGNSSVDTSKFQLDTTASGDVYIGRKLDGVSGGIKGKLKDMAQKDKNLFGDLNGNIYTNQEIVYMQVR</sequence>
<evidence type="ECO:0000256" key="2">
    <source>
        <dbReference type="ARBA" id="ARBA00004418"/>
    </source>
</evidence>
<dbReference type="PRINTS" id="PR00813">
    <property type="entry name" value="BCTERIALGSPG"/>
</dbReference>
<evidence type="ECO:0000256" key="1">
    <source>
        <dbReference type="ARBA" id="ARBA00004203"/>
    </source>
</evidence>
<comment type="subcellular location">
    <subcellularLocation>
        <location evidence="1">Cell outer membrane</location>
        <topology evidence="1">Single-pass membrane protein</topology>
    </subcellularLocation>
    <subcellularLocation>
        <location evidence="2">Periplasm</location>
    </subcellularLocation>
</comment>
<evidence type="ECO:0000256" key="6">
    <source>
        <dbReference type="ARBA" id="ARBA00022989"/>
    </source>
</evidence>
<evidence type="ECO:0000313" key="10">
    <source>
        <dbReference type="EMBL" id="ACZ19284.1"/>
    </source>
</evidence>
<dbReference type="SUPFAM" id="SSF54523">
    <property type="entry name" value="Pili subunits"/>
    <property type="match status" value="1"/>
</dbReference>
<name>D1B5J3_THEAS</name>
<dbReference type="PROSITE" id="PS00409">
    <property type="entry name" value="PROKAR_NTER_METHYL"/>
    <property type="match status" value="1"/>
</dbReference>
<protein>
    <submittedName>
        <fullName evidence="10">Uncharacterized protein</fullName>
    </submittedName>
</protein>
<keyword evidence="6 9" id="KW-1133">Transmembrane helix</keyword>
<dbReference type="OrthoDB" id="6318at2"/>
<keyword evidence="11" id="KW-1185">Reference proteome</keyword>
<keyword evidence="4 9" id="KW-0812">Transmembrane</keyword>
<dbReference type="GO" id="GO:0009279">
    <property type="term" value="C:cell outer membrane"/>
    <property type="evidence" value="ECO:0007669"/>
    <property type="project" value="UniProtKB-SubCell"/>
</dbReference>
<feature type="transmembrane region" description="Helical" evidence="9">
    <location>
        <begin position="21"/>
        <end position="40"/>
    </location>
</feature>
<keyword evidence="3" id="KW-0488">Methylation</keyword>
<dbReference type="GO" id="GO:0015628">
    <property type="term" value="P:protein secretion by the type II secretion system"/>
    <property type="evidence" value="ECO:0007669"/>
    <property type="project" value="InterPro"/>
</dbReference>
<evidence type="ECO:0000256" key="3">
    <source>
        <dbReference type="ARBA" id="ARBA00022481"/>
    </source>
</evidence>
<evidence type="ECO:0000313" key="11">
    <source>
        <dbReference type="Proteomes" id="UP000002030"/>
    </source>
</evidence>
<dbReference type="InterPro" id="IPR012902">
    <property type="entry name" value="N_methyl_site"/>
</dbReference>
<dbReference type="EnsemblBacteria" id="ACZ19284">
    <property type="protein sequence ID" value="ACZ19284"/>
    <property type="gene ID" value="Taci_1052"/>
</dbReference>
<dbReference type="KEGG" id="tai:Taci_1052"/>
<keyword evidence="5" id="KW-0574">Periplasm</keyword>
<dbReference type="PANTHER" id="PTHR30093:SF44">
    <property type="entry name" value="TYPE II SECRETION SYSTEM CORE PROTEIN G"/>
    <property type="match status" value="1"/>
</dbReference>
<dbReference type="GO" id="GO:0015627">
    <property type="term" value="C:type II protein secretion system complex"/>
    <property type="evidence" value="ECO:0007669"/>
    <property type="project" value="InterPro"/>
</dbReference>
<accession>D1B5J3</accession>
<dbReference type="InterPro" id="IPR000983">
    <property type="entry name" value="Bac_GSPG_pilin"/>
</dbReference>
<keyword evidence="7 9" id="KW-0472">Membrane</keyword>
<dbReference type="Pfam" id="PF07963">
    <property type="entry name" value="N_methyl"/>
    <property type="match status" value="1"/>
</dbReference>
<organism evidence="10 11">
    <name type="scientific">Thermanaerovibrio acidaminovorans (strain ATCC 49978 / DSM 6589 / Su883)</name>
    <name type="common">Selenomonas acidaminovorans</name>
    <dbReference type="NCBI Taxonomy" id="525903"/>
    <lineage>
        <taxon>Bacteria</taxon>
        <taxon>Thermotogati</taxon>
        <taxon>Synergistota</taxon>
        <taxon>Synergistia</taxon>
        <taxon>Synergistales</taxon>
        <taxon>Synergistaceae</taxon>
        <taxon>Thermanaerovibrio</taxon>
    </lineage>
</organism>
<reference evidence="10 11" key="1">
    <citation type="journal article" date="2009" name="Stand. Genomic Sci.">
        <title>Complete genome sequence of Thermanaerovibrio acidaminovorans type strain (Su883).</title>
        <authorList>
            <person name="Chovatia M."/>
            <person name="Sikorski J."/>
            <person name="Schroder M."/>
            <person name="Lapidus A."/>
            <person name="Nolan M."/>
            <person name="Tice H."/>
            <person name="Glavina Del Rio T."/>
            <person name="Copeland A."/>
            <person name="Cheng J.F."/>
            <person name="Lucas S."/>
            <person name="Chen F."/>
            <person name="Bruce D."/>
            <person name="Goodwin L."/>
            <person name="Pitluck S."/>
            <person name="Ivanova N."/>
            <person name="Mavromatis K."/>
            <person name="Ovchinnikova G."/>
            <person name="Pati A."/>
            <person name="Chen A."/>
            <person name="Palaniappan K."/>
            <person name="Land M."/>
            <person name="Hauser L."/>
            <person name="Chang Y.J."/>
            <person name="Jeffries C.D."/>
            <person name="Chain P."/>
            <person name="Saunders E."/>
            <person name="Detter J.C."/>
            <person name="Brettin T."/>
            <person name="Rohde M."/>
            <person name="Goker M."/>
            <person name="Spring S."/>
            <person name="Bristow J."/>
            <person name="Markowitz V."/>
            <person name="Hugenholtz P."/>
            <person name="Kyrpides N.C."/>
            <person name="Klenk H.P."/>
            <person name="Eisen J.A."/>
        </authorList>
    </citation>
    <scope>NUCLEOTIDE SEQUENCE [LARGE SCALE GENOMIC DNA]</scope>
    <source>
        <strain evidence="11">ATCC 49978 / DSM 6589 / Su883</strain>
    </source>
</reference>
<evidence type="ECO:0000256" key="5">
    <source>
        <dbReference type="ARBA" id="ARBA00022764"/>
    </source>
</evidence>
<dbReference type="InterPro" id="IPR045584">
    <property type="entry name" value="Pilin-like"/>
</dbReference>
<dbReference type="NCBIfam" id="TIGR02532">
    <property type="entry name" value="IV_pilin_GFxxxE"/>
    <property type="match status" value="1"/>
</dbReference>
<gene>
    <name evidence="10" type="ordered locus">Taci_1052</name>
</gene>
<dbReference type="RefSeq" id="WP_012869799.1">
    <property type="nucleotide sequence ID" value="NC_013522.1"/>
</dbReference>
<evidence type="ECO:0000256" key="9">
    <source>
        <dbReference type="SAM" id="Phobius"/>
    </source>
</evidence>
<proteinExistence type="predicted"/>
<dbReference type="Gene3D" id="3.30.700.10">
    <property type="entry name" value="Glycoprotein, Type 4 Pilin"/>
    <property type="match status" value="1"/>
</dbReference>
<dbReference type="HOGENOM" id="CLU_120517_0_0_0"/>